<dbReference type="RefSeq" id="WP_183617722.1">
    <property type="nucleotide sequence ID" value="NZ_CAJHAH010000004.1"/>
</dbReference>
<dbReference type="InterPro" id="IPR027417">
    <property type="entry name" value="P-loop_NTPase"/>
</dbReference>
<feature type="compositionally biased region" description="Low complexity" evidence="4">
    <location>
        <begin position="293"/>
        <end position="305"/>
    </location>
</feature>
<feature type="active site" evidence="2">
    <location>
        <position position="823"/>
    </location>
</feature>
<reference evidence="6 7" key="1">
    <citation type="submission" date="2020-08" db="EMBL/GenBank/DDBJ databases">
        <title>Genomic Encyclopedia of Type Strains, Phase III (KMG-III): the genomes of soil and plant-associated and newly described type strains.</title>
        <authorList>
            <person name="Whitman W."/>
        </authorList>
    </citation>
    <scope>NUCLEOTIDE SEQUENCE [LARGE SCALE GENOMIC DNA]</scope>
    <source>
        <strain evidence="6 7">CECT 5885</strain>
    </source>
</reference>
<dbReference type="Gene3D" id="3.40.50.300">
    <property type="entry name" value="P-loop containing nucleotide triphosphate hydrolases"/>
    <property type="match status" value="2"/>
</dbReference>
<evidence type="ECO:0000256" key="2">
    <source>
        <dbReference type="PROSITE-ProRule" id="PRU01122"/>
    </source>
</evidence>
<dbReference type="GO" id="GO:0004252">
    <property type="term" value="F:serine-type endopeptidase activity"/>
    <property type="evidence" value="ECO:0007669"/>
    <property type="project" value="UniProtKB-UniRule"/>
</dbReference>
<feature type="coiled-coil region" evidence="3">
    <location>
        <begin position="337"/>
        <end position="371"/>
    </location>
</feature>
<dbReference type="InterPro" id="IPR008269">
    <property type="entry name" value="Lon_proteolytic"/>
</dbReference>
<evidence type="ECO:0000313" key="7">
    <source>
        <dbReference type="Proteomes" id="UP000588111"/>
    </source>
</evidence>
<comment type="caution">
    <text evidence="6">The sequence shown here is derived from an EMBL/GenBank/DDBJ whole genome shotgun (WGS) entry which is preliminary data.</text>
</comment>
<evidence type="ECO:0000256" key="3">
    <source>
        <dbReference type="SAM" id="Coils"/>
    </source>
</evidence>
<organism evidence="6 7">
    <name type="scientific">Psychrobacter luti</name>
    <dbReference type="NCBI Taxonomy" id="198481"/>
    <lineage>
        <taxon>Bacteria</taxon>
        <taxon>Pseudomonadati</taxon>
        <taxon>Pseudomonadota</taxon>
        <taxon>Gammaproteobacteria</taxon>
        <taxon>Moraxellales</taxon>
        <taxon>Moraxellaceae</taxon>
        <taxon>Psychrobacter</taxon>
    </lineage>
</organism>
<dbReference type="InterPro" id="IPR014721">
    <property type="entry name" value="Ribsml_uS5_D2-typ_fold_subgr"/>
</dbReference>
<keyword evidence="7" id="KW-1185">Reference proteome</keyword>
<dbReference type="SUPFAM" id="SSF52540">
    <property type="entry name" value="P-loop containing nucleoside triphosphate hydrolases"/>
    <property type="match status" value="1"/>
</dbReference>
<name>A0A839TBZ5_9GAMM</name>
<dbReference type="PRINTS" id="PR00830">
    <property type="entry name" value="ENDOLAPTASE"/>
</dbReference>
<dbReference type="AlphaFoldDB" id="A0A839TBZ5"/>
<dbReference type="Pfam" id="PF20436">
    <property type="entry name" value="LonB_AAA-LID"/>
    <property type="match status" value="1"/>
</dbReference>
<protein>
    <recommendedName>
        <fullName evidence="2">endopeptidase La</fullName>
        <ecNumber evidence="2">3.4.21.53</ecNumber>
    </recommendedName>
</protein>
<dbReference type="GO" id="GO:0005524">
    <property type="term" value="F:ATP binding"/>
    <property type="evidence" value="ECO:0007669"/>
    <property type="project" value="InterPro"/>
</dbReference>
<accession>A0A839TBZ5</accession>
<feature type="compositionally biased region" description="Basic residues" evidence="4">
    <location>
        <begin position="927"/>
        <end position="951"/>
    </location>
</feature>
<dbReference type="Gene3D" id="1.10.8.60">
    <property type="match status" value="1"/>
</dbReference>
<dbReference type="Pfam" id="PF13654">
    <property type="entry name" value="AAA_32"/>
    <property type="match status" value="1"/>
</dbReference>
<keyword evidence="1 2" id="KW-0645">Protease</keyword>
<feature type="compositionally biased region" description="Basic and acidic residues" evidence="4">
    <location>
        <begin position="47"/>
        <end position="58"/>
    </location>
</feature>
<comment type="similarity">
    <text evidence="2">Belongs to the peptidase S16 family.</text>
</comment>
<evidence type="ECO:0000259" key="5">
    <source>
        <dbReference type="PROSITE" id="PS51786"/>
    </source>
</evidence>
<feature type="region of interest" description="Disordered" evidence="4">
    <location>
        <begin position="264"/>
        <end position="311"/>
    </location>
</feature>
<keyword evidence="2" id="KW-0720">Serine protease</keyword>
<evidence type="ECO:0000256" key="4">
    <source>
        <dbReference type="SAM" id="MobiDB-lite"/>
    </source>
</evidence>
<dbReference type="SUPFAM" id="SSF54211">
    <property type="entry name" value="Ribosomal protein S5 domain 2-like"/>
    <property type="match status" value="1"/>
</dbReference>
<dbReference type="InterPro" id="IPR020568">
    <property type="entry name" value="Ribosomal_Su5_D2-typ_SF"/>
</dbReference>
<dbReference type="EC" id="3.4.21.53" evidence="2"/>
<dbReference type="Gene3D" id="3.30.230.10">
    <property type="match status" value="1"/>
</dbReference>
<feature type="region of interest" description="Disordered" evidence="4">
    <location>
        <begin position="1"/>
        <end position="73"/>
    </location>
</feature>
<dbReference type="InterPro" id="IPR046844">
    <property type="entry name" value="Lon-like_helical"/>
</dbReference>
<sequence>MTEPQNTPMNQDPKDTDPMVSPVDKAAESESLITNLPKKKPSKTKLPKKELARKKQPDINEPDSTLDAPSTPHPVFIDVNERCLISAEQLKRYTDTNELPSDTRTAPDLDVGFGQQRALKALHTALDIHASGYHVFAAGENGLGKRTVISRLLQRIAADAPTPDDWVYVYNFTDPRTPQALRLPSGQATILQQQVNQLWQQAKKRLSQRFRSDQYQSKIEAIKNDTHQKESQAYDDLNTEGKQYDLALTFRAFDNKAVFVHPSQLPKEESNSEVKDYKTSNNQENKSIKEESQQANTASANASSNDILSNDDSVIKDANHDYGKSEYEAELNNFAQKNHMQKRLSQLTIVLEQLEDEANDAIEELHRNIARRALQPLFAPIYEQFTNHPLVVEYLKTVFADMVTHVERIVNGDDEEFVTAVLATTPSRYAVNVIVSHTPDSGAPVIFEDLPTHLNLLGHVEQITQLGTVTTDVSMIRAGALHRANGGYLLLEASHLLEHPYAWQGLKRALQSRKIKLSSLEQMLTLTGSLSLAPAPIDLDIKVILLGEADLYYELLELEPEFDAVFKVRADFHDDVTRSPEHELALVAKMADIIDYANLYPFDSSAQAALLEHLSLQAEDQDRLSLHSDLLIKLLHESNRHARLSGKNIVSAIHVTYAIDDMDERSGYLRDLYWDELKNGQQLIQTQGDAVGQVNALTVVSYADSEFGMPARLTAVIQPNIGAGEILDIERDVDLGGSLHAKGMLIMTSYLRALFSQHHALNFSASLAFEQSYAHIDGDSATVSEGCALLSALANVPINQSFAITGSMNQLGEVQAVGGINSKIAGFFDACREQELTGQQGVVIPMANVKQLMLRDDIIAAVQAEQFHIYGVHTLSEALTLMTGLPVDTMNKKGRYRKDTLFGKVLSRLMLWDENQNADDEVDDKKSKKKAKKKRQAKRQKKQDKQKKSKKEKGDLDTSLDVNPDANIETNTEMHP</sequence>
<evidence type="ECO:0000313" key="6">
    <source>
        <dbReference type="EMBL" id="MBB3105585.1"/>
    </source>
</evidence>
<dbReference type="GO" id="GO:0030163">
    <property type="term" value="P:protein catabolic process"/>
    <property type="evidence" value="ECO:0007669"/>
    <property type="project" value="InterPro"/>
</dbReference>
<feature type="compositionally biased region" description="Basic residues" evidence="4">
    <location>
        <begin position="37"/>
        <end position="46"/>
    </location>
</feature>
<gene>
    <name evidence="6" type="ORF">FHS24_000076</name>
</gene>
<proteinExistence type="inferred from homology"/>
<feature type="region of interest" description="Disordered" evidence="4">
    <location>
        <begin position="917"/>
        <end position="976"/>
    </location>
</feature>
<dbReference type="GO" id="GO:0006508">
    <property type="term" value="P:proteolysis"/>
    <property type="evidence" value="ECO:0007669"/>
    <property type="project" value="UniProtKB-KW"/>
</dbReference>
<dbReference type="EMBL" id="JACHXL010000001">
    <property type="protein sequence ID" value="MBB3105585.1"/>
    <property type="molecule type" value="Genomic_DNA"/>
</dbReference>
<dbReference type="PANTHER" id="PTHR10046">
    <property type="entry name" value="ATP DEPENDENT LON PROTEASE FAMILY MEMBER"/>
    <property type="match status" value="1"/>
</dbReference>
<dbReference type="InterPro" id="IPR041699">
    <property type="entry name" value="AAA_32"/>
</dbReference>
<keyword evidence="2" id="KW-0378">Hydrolase</keyword>
<keyword evidence="3" id="KW-0175">Coiled coil</keyword>
<feature type="compositionally biased region" description="Basic and acidic residues" evidence="4">
    <location>
        <begin position="266"/>
        <end position="278"/>
    </location>
</feature>
<dbReference type="Pfam" id="PF05362">
    <property type="entry name" value="Lon_C"/>
    <property type="match status" value="1"/>
</dbReference>
<dbReference type="PROSITE" id="PS51786">
    <property type="entry name" value="LON_PROTEOLYTIC"/>
    <property type="match status" value="1"/>
</dbReference>
<dbReference type="GO" id="GO:0004176">
    <property type="term" value="F:ATP-dependent peptidase activity"/>
    <property type="evidence" value="ECO:0007669"/>
    <property type="project" value="UniProtKB-UniRule"/>
</dbReference>
<feature type="active site" evidence="2">
    <location>
        <position position="780"/>
    </location>
</feature>
<comment type="catalytic activity">
    <reaction evidence="2">
        <text>Hydrolysis of proteins in presence of ATP.</text>
        <dbReference type="EC" id="3.4.21.53"/>
    </reaction>
</comment>
<dbReference type="Pfam" id="PF20437">
    <property type="entry name" value="LonC_helical"/>
    <property type="match status" value="1"/>
</dbReference>
<feature type="compositionally biased region" description="Polar residues" evidence="4">
    <location>
        <begin position="1"/>
        <end position="10"/>
    </location>
</feature>
<dbReference type="Proteomes" id="UP000588111">
    <property type="component" value="Unassembled WGS sequence"/>
</dbReference>
<evidence type="ECO:0000256" key="1">
    <source>
        <dbReference type="ARBA" id="ARBA00022670"/>
    </source>
</evidence>
<dbReference type="InterPro" id="IPR027065">
    <property type="entry name" value="Lon_Prtase"/>
</dbReference>
<feature type="domain" description="Lon proteolytic" evidence="5">
    <location>
        <begin position="707"/>
        <end position="885"/>
    </location>
</feature>
<dbReference type="InterPro" id="IPR046843">
    <property type="entry name" value="LonB_AAA-LID"/>
</dbReference>